<reference evidence="1 2" key="1">
    <citation type="submission" date="2015-01" db="EMBL/GenBank/DDBJ databases">
        <title>Evolution of Trichinella species and genotypes.</title>
        <authorList>
            <person name="Korhonen P.K."/>
            <person name="Edoardo P."/>
            <person name="Giuseppe L.R."/>
            <person name="Gasser R.B."/>
        </authorList>
    </citation>
    <scope>NUCLEOTIDE SEQUENCE [LARGE SCALE GENOMIC DNA]</scope>
    <source>
        <strain evidence="1">ISS13</strain>
    </source>
</reference>
<organism evidence="1 2">
    <name type="scientific">Trichinella pseudospiralis</name>
    <name type="common">Parasitic roundworm</name>
    <dbReference type="NCBI Taxonomy" id="6337"/>
    <lineage>
        <taxon>Eukaryota</taxon>
        <taxon>Metazoa</taxon>
        <taxon>Ecdysozoa</taxon>
        <taxon>Nematoda</taxon>
        <taxon>Enoplea</taxon>
        <taxon>Dorylaimia</taxon>
        <taxon>Trichinellida</taxon>
        <taxon>Trichinellidae</taxon>
        <taxon>Trichinella</taxon>
    </lineage>
</organism>
<gene>
    <name evidence="1" type="ORF">T4A_6265</name>
</gene>
<protein>
    <submittedName>
        <fullName evidence="1">Uncharacterized protein</fullName>
    </submittedName>
</protein>
<name>A0A0V1DKW8_TRIPS</name>
<proteinExistence type="predicted"/>
<sequence length="37" mass="4070">MVNRDSFYEVSAIEHANVVAIYSTITGQGGLRFPKTP</sequence>
<evidence type="ECO:0000313" key="2">
    <source>
        <dbReference type="Proteomes" id="UP000054632"/>
    </source>
</evidence>
<accession>A0A0V1DKW8</accession>
<evidence type="ECO:0000313" key="1">
    <source>
        <dbReference type="EMBL" id="KRY62239.1"/>
    </source>
</evidence>
<dbReference type="Proteomes" id="UP000054632">
    <property type="component" value="Unassembled WGS sequence"/>
</dbReference>
<dbReference type="EMBL" id="JYDR01002495">
    <property type="protein sequence ID" value="KRY62239.1"/>
    <property type="molecule type" value="Genomic_DNA"/>
</dbReference>
<dbReference type="AlphaFoldDB" id="A0A0V1DKW8"/>
<comment type="caution">
    <text evidence="1">The sequence shown here is derived from an EMBL/GenBank/DDBJ whole genome shotgun (WGS) entry which is preliminary data.</text>
</comment>